<keyword evidence="1" id="KW-1133">Transmembrane helix</keyword>
<evidence type="ECO:0000256" key="1">
    <source>
        <dbReference type="SAM" id="Phobius"/>
    </source>
</evidence>
<dbReference type="Proteomes" id="UP000249566">
    <property type="component" value="Chromosome 1"/>
</dbReference>
<sequence length="340" mass="38843">MRDNLFFRYLKLAYLGWSRIYYMFCSRLNFNLIASYILKKIKSNLFNILCICISITIIILLIKSNKVLNKKFSQLQQQTLQIQNVLLAPIHENLVEFLKVYSARDENGPLELVRHGKENDGGYVAAVKAFKQADVLLGYGIDKDNSFEDYFSLIYNKPSYGFDCGVEYIESKSKLFTLVKECIVSDTFLYNPAHTNHKVTSFAEQVDNLNLKNKKLFIKMDIEGAEYDAFSGIIKHKDNITGIALEIHFNDARSTQNAITLLKQLEKHFVLIHVHGNNYATSTGFSTTKSLGTIPNVIELSYINKALVKNYNLSEDQSHPLKIDQPNNRNIPDAAFTIIN</sequence>
<dbReference type="AlphaFoldDB" id="A0AAX2J191"/>
<feature type="transmembrane region" description="Helical" evidence="1">
    <location>
        <begin position="45"/>
        <end position="62"/>
    </location>
</feature>
<dbReference type="InterPro" id="IPR029063">
    <property type="entry name" value="SAM-dependent_MTases_sf"/>
</dbReference>
<evidence type="ECO:0008006" key="4">
    <source>
        <dbReference type="Google" id="ProtNLM"/>
    </source>
</evidence>
<evidence type="ECO:0000313" key="2">
    <source>
        <dbReference type="EMBL" id="SQG91839.1"/>
    </source>
</evidence>
<reference evidence="2 3" key="1">
    <citation type="submission" date="2018-06" db="EMBL/GenBank/DDBJ databases">
        <authorList>
            <consortium name="Pathogen Informatics"/>
            <person name="Doyle S."/>
        </authorList>
    </citation>
    <scope>NUCLEOTIDE SEQUENCE [LARGE SCALE GENOMIC DNA]</scope>
    <source>
        <strain evidence="2 3">NCTC12272</strain>
    </source>
</reference>
<organism evidence="2 3">
    <name type="scientific">Legionella pneumophila subsp. pascullei</name>
    <dbReference type="NCBI Taxonomy" id="91890"/>
    <lineage>
        <taxon>Bacteria</taxon>
        <taxon>Pseudomonadati</taxon>
        <taxon>Pseudomonadota</taxon>
        <taxon>Gammaproteobacteria</taxon>
        <taxon>Legionellales</taxon>
        <taxon>Legionellaceae</taxon>
        <taxon>Legionella</taxon>
    </lineage>
</organism>
<proteinExistence type="predicted"/>
<dbReference type="SUPFAM" id="SSF53335">
    <property type="entry name" value="S-adenosyl-L-methionine-dependent methyltransferases"/>
    <property type="match status" value="1"/>
</dbReference>
<gene>
    <name evidence="2" type="ORF">NCTC12272_03064</name>
</gene>
<evidence type="ECO:0000313" key="3">
    <source>
        <dbReference type="Proteomes" id="UP000249566"/>
    </source>
</evidence>
<protein>
    <recommendedName>
        <fullName evidence="4">Methyltransferase FkbM domain-containing protein</fullName>
    </recommendedName>
</protein>
<dbReference type="Gene3D" id="3.40.50.150">
    <property type="entry name" value="Vaccinia Virus protein VP39"/>
    <property type="match status" value="1"/>
</dbReference>
<name>A0AAX2J191_LEGPN</name>
<dbReference type="EMBL" id="LS483412">
    <property type="protein sequence ID" value="SQG91839.1"/>
    <property type="molecule type" value="Genomic_DNA"/>
</dbReference>
<keyword evidence="1" id="KW-0812">Transmembrane</keyword>
<feature type="transmembrane region" description="Helical" evidence="1">
    <location>
        <begin position="20"/>
        <end position="38"/>
    </location>
</feature>
<keyword evidence="1" id="KW-0472">Membrane</keyword>
<accession>A0AAX2J191</accession>